<feature type="region of interest" description="Disordered" evidence="4">
    <location>
        <begin position="533"/>
        <end position="558"/>
    </location>
</feature>
<feature type="compositionally biased region" description="Polar residues" evidence="4">
    <location>
        <begin position="855"/>
        <end position="865"/>
    </location>
</feature>
<feature type="compositionally biased region" description="Polar residues" evidence="4">
    <location>
        <begin position="1075"/>
        <end position="1084"/>
    </location>
</feature>
<feature type="compositionally biased region" description="Polar residues" evidence="4">
    <location>
        <begin position="544"/>
        <end position="558"/>
    </location>
</feature>
<keyword evidence="7" id="KW-1185">Reference proteome</keyword>
<feature type="region of interest" description="Disordered" evidence="4">
    <location>
        <begin position="466"/>
        <end position="492"/>
    </location>
</feature>
<dbReference type="SMART" id="SM00448">
    <property type="entry name" value="REC"/>
    <property type="match status" value="1"/>
</dbReference>
<evidence type="ECO:0000313" key="6">
    <source>
        <dbReference type="EMBL" id="KAK7471130.1"/>
    </source>
</evidence>
<keyword evidence="1 3" id="KW-0597">Phosphoprotein</keyword>
<accession>A0ABR1K4W8</accession>
<organism evidence="6 7">
    <name type="scientific">Marasmiellus scandens</name>
    <dbReference type="NCBI Taxonomy" id="2682957"/>
    <lineage>
        <taxon>Eukaryota</taxon>
        <taxon>Fungi</taxon>
        <taxon>Dikarya</taxon>
        <taxon>Basidiomycota</taxon>
        <taxon>Agaricomycotina</taxon>
        <taxon>Agaricomycetes</taxon>
        <taxon>Agaricomycetidae</taxon>
        <taxon>Agaricales</taxon>
        <taxon>Marasmiineae</taxon>
        <taxon>Omphalotaceae</taxon>
        <taxon>Marasmiellus</taxon>
    </lineage>
</organism>
<gene>
    <name evidence="6" type="primary">MgSsk1</name>
    <name evidence="6" type="ORF">VKT23_002544</name>
</gene>
<evidence type="ECO:0000256" key="1">
    <source>
        <dbReference type="ARBA" id="ARBA00022553"/>
    </source>
</evidence>
<feature type="region of interest" description="Disordered" evidence="4">
    <location>
        <begin position="30"/>
        <end position="133"/>
    </location>
</feature>
<feature type="region of interest" description="Disordered" evidence="4">
    <location>
        <begin position="719"/>
        <end position="757"/>
    </location>
</feature>
<keyword evidence="2" id="KW-0902">Two-component regulatory system</keyword>
<dbReference type="CDD" id="cd17546">
    <property type="entry name" value="REC_hyHK_CKI1_RcsC-like"/>
    <property type="match status" value="1"/>
</dbReference>
<dbReference type="PANTHER" id="PTHR45339">
    <property type="entry name" value="HYBRID SIGNAL TRANSDUCTION HISTIDINE KINASE J"/>
    <property type="match status" value="1"/>
</dbReference>
<dbReference type="Pfam" id="PF00072">
    <property type="entry name" value="Response_reg"/>
    <property type="match status" value="1"/>
</dbReference>
<feature type="compositionally biased region" description="Basic and acidic residues" evidence="4">
    <location>
        <begin position="667"/>
        <end position="677"/>
    </location>
</feature>
<dbReference type="InterPro" id="IPR011006">
    <property type="entry name" value="CheY-like_superfamily"/>
</dbReference>
<protein>
    <submittedName>
        <fullName evidence="6">Two-component response regulator SSK1p</fullName>
    </submittedName>
</protein>
<feature type="compositionally biased region" description="Low complexity" evidence="4">
    <location>
        <begin position="802"/>
        <end position="811"/>
    </location>
</feature>
<feature type="compositionally biased region" description="Low complexity" evidence="4">
    <location>
        <begin position="1085"/>
        <end position="1113"/>
    </location>
</feature>
<dbReference type="EMBL" id="JBANRG010000002">
    <property type="protein sequence ID" value="KAK7471130.1"/>
    <property type="molecule type" value="Genomic_DNA"/>
</dbReference>
<feature type="region of interest" description="Disordered" evidence="4">
    <location>
        <begin position="651"/>
        <end position="701"/>
    </location>
</feature>
<name>A0ABR1K4W8_9AGAR</name>
<dbReference type="Proteomes" id="UP001498398">
    <property type="component" value="Unassembled WGS sequence"/>
</dbReference>
<comment type="caution">
    <text evidence="6">The sequence shown here is derived from an EMBL/GenBank/DDBJ whole genome shotgun (WGS) entry which is preliminary data.</text>
</comment>
<feature type="compositionally biased region" description="Basic and acidic residues" evidence="4">
    <location>
        <begin position="62"/>
        <end position="72"/>
    </location>
</feature>
<reference evidence="6 7" key="1">
    <citation type="submission" date="2024-01" db="EMBL/GenBank/DDBJ databases">
        <title>A draft genome for the cacao thread blight pathogen Marasmiellus scandens.</title>
        <authorList>
            <person name="Baruah I.K."/>
            <person name="Leung J."/>
            <person name="Bukari Y."/>
            <person name="Amoako-Attah I."/>
            <person name="Meinhardt L.W."/>
            <person name="Bailey B.A."/>
            <person name="Cohen S.P."/>
        </authorList>
    </citation>
    <scope>NUCLEOTIDE SEQUENCE [LARGE SCALE GENOMIC DNA]</scope>
    <source>
        <strain evidence="6 7">GH-19</strain>
    </source>
</reference>
<dbReference type="SUPFAM" id="SSF52172">
    <property type="entry name" value="CheY-like"/>
    <property type="match status" value="1"/>
</dbReference>
<feature type="region of interest" description="Disordered" evidence="4">
    <location>
        <begin position="778"/>
        <end position="876"/>
    </location>
</feature>
<sequence>MSSVPDTAGHGECLGQGQVAVNAASTSKVFIRPGESSRSNTTSASTLSSDSGETDTSGDESGNERERTDSFDPNHSPPITRLRPAIPESSLPQPRFSRAFSLPLPSQLGHLQHPHRASPKPFSDPPPPGPSQLRELSLELADSVQMAVQTMLQIAPAQVLDPAKESFSACSLAVPTSSMTAMLTAMKNLNYISANMSAFCEDPSDGEREDALLAPWNDFDVGELLQSVGDALSGTAAQAGVELVLYHGDVGMKHVWLKGDESGLSYLLSHLLRQILATSHRGDTIEIGLLVSPTSKRRQNSMASEVEEDSFRVSPVELEGPLRCTIEISHRFAPKPFEIELNTVASRPHIIIGSLLRRLLNKVGATYSDNTTNVEAGHTYQLQFILDAGISPLEVPVIPTLDAKHDIAREPSLDQLTTFIESLKGKKVHLYASSKGKFAHHLTSYLTAWGMDVSHISAEGVENLPELPPSPSTSNIEGYTPTGIPAKTEPRQPKALPPSFVFIDDDVSVLKERLDLIRSEYLFPANPSFRNKRPSLAVNHRPRSSPQVNRLTQPSISSPGSVPAVILHFTSLSNFKIVRDLIQSFLASRGYMAPLPEIMIIPKPAGPRRFLTALHTAFTKPIVDPFFAPIATSPITPNVWGGNNYFHTNTSPRMPSVHHRPTSSRSSSDHSITDGREQPPINFPPSPLSSHETAEYFQSLGSSPSSGYVVQSVDGSQGIFFHPKPRGDPSSSTAADKDKGHFNLGPRKSSLSSTVTPGSMEHTAQMVHLAAYDLTRPPLMLNPTSTPSRPGSRVSLSHRGSDSGPKPGSGSNTRRPSAELAPKVTSPVSPPPRSPAAELNTPPIARAPVRRPTQDPKSSSATPTNKKGKSPAEGNIVPPISVLIVDDNPINRTILSTFMKKKRIKFDVAQNGKQAVEKWQSGEFHLILMDIQMPVMDGIAATRAIRQMEQANAGYMQPTPSADRTAVLASTPSETSSEARTASPYRSSVIIVALTASSLQSDRIAALGAGCNDFLTKPVSLEWLNNKLIEWGSIKALQMYADPLADVSRKQTDRARDVAEKLHVPKGRSTPPSPVNKSPVQTPLASGTTAGVGTSSGAPSSGKSAPASATSSAFWSPGQPSAANTTFWNHLGIASPDSGSQQSAGAVNGIGDAEPPEADSSVPTVKSAGAEIGKVGYNVDTPTGPPPTLLTENGHADSKETADNSSQAVEPAENGATVVPVEDPVT</sequence>
<evidence type="ECO:0000256" key="4">
    <source>
        <dbReference type="SAM" id="MobiDB-lite"/>
    </source>
</evidence>
<evidence type="ECO:0000256" key="2">
    <source>
        <dbReference type="ARBA" id="ARBA00023012"/>
    </source>
</evidence>
<dbReference type="Gene3D" id="3.40.50.2300">
    <property type="match status" value="1"/>
</dbReference>
<feature type="region of interest" description="Disordered" evidence="4">
    <location>
        <begin position="1047"/>
        <end position="1226"/>
    </location>
</feature>
<evidence type="ECO:0000313" key="7">
    <source>
        <dbReference type="Proteomes" id="UP001498398"/>
    </source>
</evidence>
<feature type="domain" description="Response regulatory" evidence="5">
    <location>
        <begin position="881"/>
        <end position="1032"/>
    </location>
</feature>
<feature type="compositionally biased region" description="Polar residues" evidence="4">
    <location>
        <begin position="1118"/>
        <end position="1128"/>
    </location>
</feature>
<dbReference type="PROSITE" id="PS50110">
    <property type="entry name" value="RESPONSE_REGULATORY"/>
    <property type="match status" value="1"/>
</dbReference>
<dbReference type="InterPro" id="IPR001789">
    <property type="entry name" value="Sig_transdc_resp-reg_receiver"/>
</dbReference>
<feature type="compositionally biased region" description="Basic and acidic residues" evidence="4">
    <location>
        <begin position="1047"/>
        <end position="1063"/>
    </location>
</feature>
<evidence type="ECO:0000256" key="3">
    <source>
        <dbReference type="PROSITE-ProRule" id="PRU00169"/>
    </source>
</evidence>
<evidence type="ECO:0000259" key="5">
    <source>
        <dbReference type="PROSITE" id="PS50110"/>
    </source>
</evidence>
<dbReference type="PANTHER" id="PTHR45339:SF1">
    <property type="entry name" value="HYBRID SIGNAL TRANSDUCTION HISTIDINE KINASE J"/>
    <property type="match status" value="1"/>
</dbReference>
<proteinExistence type="predicted"/>
<feature type="modified residue" description="4-aspartylphosphate" evidence="3">
    <location>
        <position position="930"/>
    </location>
</feature>